<accession>A0A175VG62</accession>
<protein>
    <submittedName>
        <fullName evidence="1">Uncharacterized protein</fullName>
    </submittedName>
</protein>
<organism evidence="1 2">
    <name type="scientific">Aeromonas enteropelogenes</name>
    <name type="common">Aeromonas trota</name>
    <dbReference type="NCBI Taxonomy" id="29489"/>
    <lineage>
        <taxon>Bacteria</taxon>
        <taxon>Pseudomonadati</taxon>
        <taxon>Pseudomonadota</taxon>
        <taxon>Gammaproteobacteria</taxon>
        <taxon>Aeromonadales</taxon>
        <taxon>Aeromonadaceae</taxon>
        <taxon>Aeromonas</taxon>
    </lineage>
</organism>
<dbReference type="EMBL" id="JMGO02000013">
    <property type="protein sequence ID" value="KXU78972.1"/>
    <property type="molecule type" value="Genomic_DNA"/>
</dbReference>
<dbReference type="Proteomes" id="UP000078435">
    <property type="component" value="Unassembled WGS sequence"/>
</dbReference>
<sequence>MVHMELRYQITECPYVDLVRIECLFHQARYRAGLLHQLLLLLWRQVMDLSQIGHTGDQDKPGILAILCQQDTAEGQIPELPGIRQKAGVQFKHEDLVA</sequence>
<reference evidence="1 2" key="1">
    <citation type="submission" date="2016-02" db="EMBL/GenBank/DDBJ databases">
        <title>Draft genome sequence of Aeromonas trota strain 1999lcr isolated from cerebrospinal fluid (CSF).</title>
        <authorList>
            <person name="Dallagassa C.B."/>
            <person name="Prediger K.C."/>
            <person name="Weiss V.A."/>
            <person name="Assis F.E."/>
            <person name="Baura V."/>
            <person name="Cruz L.M."/>
            <person name="Souza E.M."/>
            <person name="Pedrosa F.O."/>
            <person name="Fadel-Picheth C.M."/>
        </authorList>
    </citation>
    <scope>NUCLEOTIDE SEQUENCE [LARGE SCALE GENOMIC DNA]</scope>
    <source>
        <strain evidence="1 2">1999lcr</strain>
    </source>
</reference>
<proteinExistence type="predicted"/>
<gene>
    <name evidence="1" type="ORF">LCR_01435</name>
</gene>
<name>A0A175VG62_AEREN</name>
<evidence type="ECO:0000313" key="2">
    <source>
        <dbReference type="Proteomes" id="UP000078435"/>
    </source>
</evidence>
<evidence type="ECO:0000313" key="1">
    <source>
        <dbReference type="EMBL" id="KXU78972.1"/>
    </source>
</evidence>
<comment type="caution">
    <text evidence="1">The sequence shown here is derived from an EMBL/GenBank/DDBJ whole genome shotgun (WGS) entry which is preliminary data.</text>
</comment>
<dbReference type="AlphaFoldDB" id="A0A175VG62"/>